<gene>
    <name evidence="2" type="ORF">Zm00014a_012741</name>
</gene>
<reference evidence="2" key="1">
    <citation type="journal article" date="2018" name="Nat. Genet.">
        <title>Extensive intraspecific gene order and gene structural variations between Mo17 and other maize genomes.</title>
        <authorList>
            <person name="Sun S."/>
            <person name="Zhou Y."/>
            <person name="Chen J."/>
            <person name="Shi J."/>
            <person name="Zhao H."/>
            <person name="Zhao H."/>
            <person name="Song W."/>
            <person name="Zhang M."/>
            <person name="Cui Y."/>
            <person name="Dong X."/>
            <person name="Liu H."/>
            <person name="Ma X."/>
            <person name="Jiao Y."/>
            <person name="Wang B."/>
            <person name="Wei X."/>
            <person name="Stein J.C."/>
            <person name="Glaubitz J.C."/>
            <person name="Lu F."/>
            <person name="Yu G."/>
            <person name="Liang C."/>
            <person name="Fengler K."/>
            <person name="Li B."/>
            <person name="Rafalski A."/>
            <person name="Schnable P.S."/>
            <person name="Ware D.H."/>
            <person name="Buckler E.S."/>
            <person name="Lai J."/>
        </authorList>
    </citation>
    <scope>NUCLEOTIDE SEQUENCE [LARGE SCALE GENOMIC DNA]</scope>
    <source>
        <tissue evidence="2">Seedling</tissue>
    </source>
</reference>
<name>A0A3L6DUH6_MAIZE</name>
<comment type="caution">
    <text evidence="2">The sequence shown here is derived from an EMBL/GenBank/DDBJ whole genome shotgun (WGS) entry which is preliminary data.</text>
</comment>
<evidence type="ECO:0000313" key="2">
    <source>
        <dbReference type="EMBL" id="PWZ12242.1"/>
    </source>
</evidence>
<organism evidence="2">
    <name type="scientific">Zea mays</name>
    <name type="common">Maize</name>
    <dbReference type="NCBI Taxonomy" id="4577"/>
    <lineage>
        <taxon>Eukaryota</taxon>
        <taxon>Viridiplantae</taxon>
        <taxon>Streptophyta</taxon>
        <taxon>Embryophyta</taxon>
        <taxon>Tracheophyta</taxon>
        <taxon>Spermatophyta</taxon>
        <taxon>Magnoliopsida</taxon>
        <taxon>Liliopsida</taxon>
        <taxon>Poales</taxon>
        <taxon>Poaceae</taxon>
        <taxon>PACMAD clade</taxon>
        <taxon>Panicoideae</taxon>
        <taxon>Andropogonodae</taxon>
        <taxon>Andropogoneae</taxon>
        <taxon>Tripsacinae</taxon>
        <taxon>Zea</taxon>
    </lineage>
</organism>
<dbReference type="Proteomes" id="UP000251960">
    <property type="component" value="Chromosome 8"/>
</dbReference>
<dbReference type="AlphaFoldDB" id="A0A3L6DUH6"/>
<feature type="region of interest" description="Disordered" evidence="1">
    <location>
        <begin position="1"/>
        <end position="30"/>
    </location>
</feature>
<dbReference type="EMBL" id="NCVQ01000009">
    <property type="protein sequence ID" value="PWZ12242.1"/>
    <property type="molecule type" value="Genomic_DNA"/>
</dbReference>
<feature type="region of interest" description="Disordered" evidence="1">
    <location>
        <begin position="67"/>
        <end position="95"/>
    </location>
</feature>
<proteinExistence type="predicted"/>
<protein>
    <submittedName>
        <fullName evidence="2">Uncharacterized protein</fullName>
    </submittedName>
</protein>
<accession>A0A3L6DUH6</accession>
<evidence type="ECO:0000256" key="1">
    <source>
        <dbReference type="SAM" id="MobiDB-lite"/>
    </source>
</evidence>
<sequence length="95" mass="10224">MARYLEGHDRHKGAHCNQQRSPRGSGKLNRRLAKCKQGTEKKGVPLLPGGVPDLRLDELVVDLDSLGGELDADGGPGLEAELVPGEPRQQLSLGY</sequence>